<name>A0ABD3F5T5_9STRA</name>
<accession>A0ABD3F5T5</accession>
<comment type="caution">
    <text evidence="1">The sequence shown here is derived from an EMBL/GenBank/DDBJ whole genome shotgun (WGS) entry which is preliminary data.</text>
</comment>
<protein>
    <recommendedName>
        <fullName evidence="3">Ankyrin repeat protein</fullName>
    </recommendedName>
</protein>
<dbReference type="Proteomes" id="UP001632037">
    <property type="component" value="Unassembled WGS sequence"/>
</dbReference>
<reference evidence="1 2" key="1">
    <citation type="submission" date="2024-09" db="EMBL/GenBank/DDBJ databases">
        <title>Genome sequencing and assembly of Phytophthora oleae, isolate VK10A, causative agent of rot of olive drupes.</title>
        <authorList>
            <person name="Conti Taguali S."/>
            <person name="Riolo M."/>
            <person name="La Spada F."/>
            <person name="Cacciola S.O."/>
            <person name="Dionisio G."/>
        </authorList>
    </citation>
    <scope>NUCLEOTIDE SEQUENCE [LARGE SCALE GENOMIC DNA]</scope>
    <source>
        <strain evidence="1 2">VK10A</strain>
    </source>
</reference>
<evidence type="ECO:0000313" key="2">
    <source>
        <dbReference type="Proteomes" id="UP001632037"/>
    </source>
</evidence>
<organism evidence="1 2">
    <name type="scientific">Phytophthora oleae</name>
    <dbReference type="NCBI Taxonomy" id="2107226"/>
    <lineage>
        <taxon>Eukaryota</taxon>
        <taxon>Sar</taxon>
        <taxon>Stramenopiles</taxon>
        <taxon>Oomycota</taxon>
        <taxon>Peronosporomycetes</taxon>
        <taxon>Peronosporales</taxon>
        <taxon>Peronosporaceae</taxon>
        <taxon>Phytophthora</taxon>
    </lineage>
</organism>
<evidence type="ECO:0008006" key="3">
    <source>
        <dbReference type="Google" id="ProtNLM"/>
    </source>
</evidence>
<evidence type="ECO:0000313" key="1">
    <source>
        <dbReference type="EMBL" id="KAL3662208.1"/>
    </source>
</evidence>
<gene>
    <name evidence="1" type="ORF">V7S43_012539</name>
</gene>
<sequence>MDYAAGWGHLDVWLGANGYEGNLRDALEVVAENGNLRIIKWLLSSVDNDTEYESYTRFALGVAQTKLQQQVIQWLEPQVEPDSN</sequence>
<dbReference type="EMBL" id="JBIMZQ010000032">
    <property type="protein sequence ID" value="KAL3662208.1"/>
    <property type="molecule type" value="Genomic_DNA"/>
</dbReference>
<keyword evidence="2" id="KW-1185">Reference proteome</keyword>
<proteinExistence type="predicted"/>
<dbReference type="AlphaFoldDB" id="A0ABD3F5T5"/>